<keyword evidence="2" id="KW-0413">Isomerase</keyword>
<dbReference type="AlphaFoldDB" id="A0A812F034"/>
<dbReference type="EMBL" id="CAJNAQ010000002">
    <property type="protein sequence ID" value="CAE6488172.1"/>
    <property type="molecule type" value="Genomic_DNA"/>
</dbReference>
<protein>
    <submittedName>
        <fullName evidence="2">UDP-N-acetylglucosamine 2-epimerase homolog</fullName>
        <ecNumber evidence="2">5.1.-.-</ecNumber>
    </submittedName>
</protein>
<feature type="domain" description="UDP-N-acetylglucosamine 2-epimerase" evidence="1">
    <location>
        <begin position="25"/>
        <end position="350"/>
    </location>
</feature>
<dbReference type="RefSeq" id="WP_205098205.1">
    <property type="nucleotide sequence ID" value="NZ_CAJNAQ010000002.1"/>
</dbReference>
<sequence>MTVNYVSIIVGTRPQIIKIPILVQELRKRKLKLSIIHTGQHYDYEMSRRFFRELDIPKPTINLNVGADTPIAQISKIIMKLEHIFLKNKPDLVLVPGDTTSAIGAALATSKCDISLAHLEAGARSNQFHMAEEINRRMIDHCSNLLFAPTKNCFNNLKNENVFGSSYFVGDTMYDLFVRQYKQYNLKSVKSSENEVLLTIHRRENIEKFVNLKKICSIINKLSEYGLKIIFPIHPHTQKNLEKFRLKINADFIEPLGYTSTLRMIVRSKFVITDSGGLQKESYWAGKPCITLRNSTEWIETVKEGANLLLPINKENKIKNIIRMSEKVILPKPALFGSGKAAERISYIIKHFQDTRS</sequence>
<dbReference type="EC" id="5.1.-.-" evidence="2"/>
<evidence type="ECO:0000313" key="2">
    <source>
        <dbReference type="EMBL" id="CAE6488172.1"/>
    </source>
</evidence>
<name>A0A812F034_9ARCH</name>
<proteinExistence type="predicted"/>
<reference evidence="2" key="1">
    <citation type="submission" date="2021-02" db="EMBL/GenBank/DDBJ databases">
        <authorList>
            <person name="Han P."/>
        </authorList>
    </citation>
    <scope>NUCLEOTIDE SEQUENCE</scope>
    <source>
        <strain evidence="2">Candidatus Nitrosotenuis uzonensis 5A</strain>
    </source>
</reference>
<dbReference type="CDD" id="cd03786">
    <property type="entry name" value="GTB_UDP-GlcNAc_2-Epimerase"/>
    <property type="match status" value="1"/>
</dbReference>
<dbReference type="PANTHER" id="PTHR43174:SF1">
    <property type="entry name" value="UDP-N-ACETYLGLUCOSAMINE 2-EPIMERASE"/>
    <property type="match status" value="1"/>
</dbReference>
<dbReference type="Pfam" id="PF02350">
    <property type="entry name" value="Epimerase_2"/>
    <property type="match status" value="1"/>
</dbReference>
<gene>
    <name evidence="2" type="ORF">NUZ5A_20421</name>
</gene>
<dbReference type="InterPro" id="IPR003331">
    <property type="entry name" value="UDP_GlcNAc_Epimerase_2_dom"/>
</dbReference>
<dbReference type="GO" id="GO:0016853">
    <property type="term" value="F:isomerase activity"/>
    <property type="evidence" value="ECO:0007669"/>
    <property type="project" value="UniProtKB-KW"/>
</dbReference>
<dbReference type="PANTHER" id="PTHR43174">
    <property type="entry name" value="UDP-N-ACETYLGLUCOSAMINE 2-EPIMERASE"/>
    <property type="match status" value="1"/>
</dbReference>
<accession>A0A812F034</accession>
<comment type="caution">
    <text evidence="2">The sequence shown here is derived from an EMBL/GenBank/DDBJ whole genome shotgun (WGS) entry which is preliminary data.</text>
</comment>
<dbReference type="SUPFAM" id="SSF53756">
    <property type="entry name" value="UDP-Glycosyltransferase/glycogen phosphorylase"/>
    <property type="match status" value="1"/>
</dbReference>
<dbReference type="Gene3D" id="3.40.50.2000">
    <property type="entry name" value="Glycogen Phosphorylase B"/>
    <property type="match status" value="2"/>
</dbReference>
<organism evidence="2 3">
    <name type="scientific">Candidatus Nitrosotenuis uzonensis</name>
    <dbReference type="NCBI Taxonomy" id="1407055"/>
    <lineage>
        <taxon>Archaea</taxon>
        <taxon>Nitrososphaerota</taxon>
        <taxon>Candidatus Nitrosotenuis</taxon>
    </lineage>
</organism>
<dbReference type="NCBIfam" id="TIGR00236">
    <property type="entry name" value="wecB"/>
    <property type="match status" value="1"/>
</dbReference>
<evidence type="ECO:0000259" key="1">
    <source>
        <dbReference type="Pfam" id="PF02350"/>
    </source>
</evidence>
<dbReference type="Proteomes" id="UP000655759">
    <property type="component" value="Unassembled WGS sequence"/>
</dbReference>
<dbReference type="InterPro" id="IPR029767">
    <property type="entry name" value="WecB-like"/>
</dbReference>
<evidence type="ECO:0000313" key="3">
    <source>
        <dbReference type="Proteomes" id="UP000655759"/>
    </source>
</evidence>